<keyword evidence="1" id="KW-0732">Signal</keyword>
<dbReference type="Proteomes" id="UP001596106">
    <property type="component" value="Unassembled WGS sequence"/>
</dbReference>
<feature type="signal peptide" evidence="1">
    <location>
        <begin position="1"/>
        <end position="29"/>
    </location>
</feature>
<reference evidence="3" key="1">
    <citation type="journal article" date="2019" name="Int. J. Syst. Evol. Microbiol.">
        <title>The Global Catalogue of Microorganisms (GCM) 10K type strain sequencing project: providing services to taxonomists for standard genome sequencing and annotation.</title>
        <authorList>
            <consortium name="The Broad Institute Genomics Platform"/>
            <consortium name="The Broad Institute Genome Sequencing Center for Infectious Disease"/>
            <person name="Wu L."/>
            <person name="Ma J."/>
        </authorList>
    </citation>
    <scope>NUCLEOTIDE SEQUENCE [LARGE SCALE GENOMIC DNA]</scope>
    <source>
        <strain evidence="3">CCUG 55250</strain>
    </source>
</reference>
<evidence type="ECO:0008006" key="4">
    <source>
        <dbReference type="Google" id="ProtNLM"/>
    </source>
</evidence>
<evidence type="ECO:0000313" key="2">
    <source>
        <dbReference type="EMBL" id="MFC5407914.1"/>
    </source>
</evidence>
<protein>
    <recommendedName>
        <fullName evidence="4">DUF3244 domain-containing protein</fullName>
    </recommendedName>
</protein>
<organism evidence="2 3">
    <name type="scientific">Larkinella bovis</name>
    <dbReference type="NCBI Taxonomy" id="683041"/>
    <lineage>
        <taxon>Bacteria</taxon>
        <taxon>Pseudomonadati</taxon>
        <taxon>Bacteroidota</taxon>
        <taxon>Cytophagia</taxon>
        <taxon>Cytophagales</taxon>
        <taxon>Spirosomataceae</taxon>
        <taxon>Larkinella</taxon>
    </lineage>
</organism>
<dbReference type="EMBL" id="JBHSMA010000001">
    <property type="protein sequence ID" value="MFC5407914.1"/>
    <property type="molecule type" value="Genomic_DNA"/>
</dbReference>
<evidence type="ECO:0000313" key="3">
    <source>
        <dbReference type="Proteomes" id="UP001596106"/>
    </source>
</evidence>
<comment type="caution">
    <text evidence="2">The sequence shown here is derived from an EMBL/GenBank/DDBJ whole genome shotgun (WGS) entry which is preliminary data.</text>
</comment>
<sequence length="240" mass="27454">MKTVSPFTQGRFCFMLFAGLLLAGFSAHSQPDYYTKTDSSQAYWKVQTDFTSQQTVIRFFNRHREPIYQETLAGRYVKLTDRNIRLFDEMLHRLLTNQLLSAEVRSHDLLASGSVLPYYVASAPLSTPVTPVATSYIRTSTKESFETNPLRSDVGISNTGKLRLLVMNLLEKPVLVTLIDDAGRHIFKEKETQLSYNRTLNLTQLPAGKFRLDISGSQRDYAYRVIIGENPRTYEIRAIR</sequence>
<accession>A0ABW0I532</accession>
<gene>
    <name evidence="2" type="ORF">ACFPMF_01240</name>
</gene>
<feature type="chain" id="PRO_5046478255" description="DUF3244 domain-containing protein" evidence="1">
    <location>
        <begin position="30"/>
        <end position="240"/>
    </location>
</feature>
<dbReference type="RefSeq" id="WP_379840606.1">
    <property type="nucleotide sequence ID" value="NZ_JBHSMA010000001.1"/>
</dbReference>
<evidence type="ECO:0000256" key="1">
    <source>
        <dbReference type="SAM" id="SignalP"/>
    </source>
</evidence>
<name>A0ABW0I532_9BACT</name>
<keyword evidence="3" id="KW-1185">Reference proteome</keyword>
<proteinExistence type="predicted"/>